<keyword evidence="1" id="KW-1133">Transmembrane helix</keyword>
<comment type="caution">
    <text evidence="2">The sequence shown here is derived from an EMBL/GenBank/DDBJ whole genome shotgun (WGS) entry which is preliminary data.</text>
</comment>
<accession>A0ABS0SJ11</accession>
<keyword evidence="1" id="KW-0812">Transmembrane</keyword>
<dbReference type="InterPro" id="IPR010266">
    <property type="entry name" value="NnrS"/>
</dbReference>
<keyword evidence="1" id="KW-0472">Membrane</keyword>
<sequence length="401" mass="43023">MASSEPRREAYPALLSYGFRPFFLFGSIWAALAIILWLPMLAGRLETSSLLSPVDWHAHELLFGYLAAVVTGFLLTAIPNWTGRLPVRGAPLAGLVALWLAGRIAIWFSADLGWVAAMVLDSAFLLAVAVSALIEIVVGRNWRNLLVLVPVTALFAANVFFHVEARFFGFTETSRNLAIAAGLVLIMVIGGRIIPSFTRNWLVRENPGRLPVPFNRFDGAVIVVSTIALLGWTIGPEAWVSGALLVVAAILNAVRLSRWAGWRTVSEPLLLILHIAYVFVPAGLLISGLTALDSAFMPSVAGIHIFGIGAIGAMTLAVMARATFGHTGRELHAGAGTVMVFCAIVLAAPLRFAAALMPESTWLLHASATLWVLAFAGFVLCYAGALTRERVAKRLPGRAPV</sequence>
<feature type="transmembrane region" description="Helical" evidence="1">
    <location>
        <begin position="145"/>
        <end position="163"/>
    </location>
</feature>
<feature type="transmembrane region" description="Helical" evidence="1">
    <location>
        <begin position="238"/>
        <end position="257"/>
    </location>
</feature>
<evidence type="ECO:0000256" key="1">
    <source>
        <dbReference type="SAM" id="Phobius"/>
    </source>
</evidence>
<feature type="transmembrane region" description="Helical" evidence="1">
    <location>
        <begin position="62"/>
        <end position="82"/>
    </location>
</feature>
<feature type="transmembrane region" description="Helical" evidence="1">
    <location>
        <begin position="295"/>
        <end position="319"/>
    </location>
</feature>
<dbReference type="RefSeq" id="WP_198478123.1">
    <property type="nucleotide sequence ID" value="NZ_JADGMQ010000019.1"/>
</dbReference>
<protein>
    <submittedName>
        <fullName evidence="2">NnrS family protein</fullName>
    </submittedName>
</protein>
<evidence type="ECO:0000313" key="2">
    <source>
        <dbReference type="EMBL" id="MBI1622583.1"/>
    </source>
</evidence>
<dbReference type="Pfam" id="PF05940">
    <property type="entry name" value="NnrS"/>
    <property type="match status" value="1"/>
</dbReference>
<feature type="transmembrane region" description="Helical" evidence="1">
    <location>
        <begin position="331"/>
        <end position="350"/>
    </location>
</feature>
<gene>
    <name evidence="2" type="ORF">IOD40_18160</name>
</gene>
<feature type="transmembrane region" description="Helical" evidence="1">
    <location>
        <begin position="362"/>
        <end position="385"/>
    </location>
</feature>
<name>A0ABS0SJ11_9HYPH</name>
<keyword evidence="3" id="KW-1185">Reference proteome</keyword>
<evidence type="ECO:0000313" key="3">
    <source>
        <dbReference type="Proteomes" id="UP000601789"/>
    </source>
</evidence>
<feature type="transmembrane region" description="Helical" evidence="1">
    <location>
        <begin position="89"/>
        <end position="108"/>
    </location>
</feature>
<feature type="transmembrane region" description="Helical" evidence="1">
    <location>
        <begin position="114"/>
        <end position="138"/>
    </location>
</feature>
<feature type="transmembrane region" description="Helical" evidence="1">
    <location>
        <begin position="21"/>
        <end position="42"/>
    </location>
</feature>
<feature type="transmembrane region" description="Helical" evidence="1">
    <location>
        <begin position="269"/>
        <end position="289"/>
    </location>
</feature>
<dbReference type="Proteomes" id="UP000601789">
    <property type="component" value="Unassembled WGS sequence"/>
</dbReference>
<proteinExistence type="predicted"/>
<feature type="transmembrane region" description="Helical" evidence="1">
    <location>
        <begin position="175"/>
        <end position="194"/>
    </location>
</feature>
<feature type="transmembrane region" description="Helical" evidence="1">
    <location>
        <begin position="214"/>
        <end position="232"/>
    </location>
</feature>
<dbReference type="EMBL" id="JADGMQ010000019">
    <property type="protein sequence ID" value="MBI1622583.1"/>
    <property type="molecule type" value="Genomic_DNA"/>
</dbReference>
<organism evidence="2 3">
    <name type="scientific">Aquamicrobium zhengzhouense</name>
    <dbReference type="NCBI Taxonomy" id="2781738"/>
    <lineage>
        <taxon>Bacteria</taxon>
        <taxon>Pseudomonadati</taxon>
        <taxon>Pseudomonadota</taxon>
        <taxon>Alphaproteobacteria</taxon>
        <taxon>Hyphomicrobiales</taxon>
        <taxon>Phyllobacteriaceae</taxon>
        <taxon>Aquamicrobium</taxon>
    </lineage>
</organism>
<reference evidence="2 3" key="1">
    <citation type="submission" date="2020-10" db="EMBL/GenBank/DDBJ databases">
        <title>Aquamicrobium zhengzhouensis sp. nov., a exopolysaccharide producing bacterium isolated from farmland soil.</title>
        <authorList>
            <person name="Wang X."/>
        </authorList>
    </citation>
    <scope>NUCLEOTIDE SEQUENCE [LARGE SCALE GENOMIC DNA]</scope>
    <source>
        <strain evidence="3">cd-1</strain>
    </source>
</reference>